<keyword evidence="2" id="KW-0813">Transport</keyword>
<organism evidence="9">
    <name type="scientific">Cladocopium goreaui</name>
    <dbReference type="NCBI Taxonomy" id="2562237"/>
    <lineage>
        <taxon>Eukaryota</taxon>
        <taxon>Sar</taxon>
        <taxon>Alveolata</taxon>
        <taxon>Dinophyceae</taxon>
        <taxon>Suessiales</taxon>
        <taxon>Symbiodiniaceae</taxon>
        <taxon>Cladocopium</taxon>
    </lineage>
</organism>
<evidence type="ECO:0000256" key="2">
    <source>
        <dbReference type="ARBA" id="ARBA00022448"/>
    </source>
</evidence>
<evidence type="ECO:0000313" key="10">
    <source>
        <dbReference type="EMBL" id="CAL4807032.1"/>
    </source>
</evidence>
<keyword evidence="6 7" id="KW-0472">Membrane</keyword>
<accession>A0A9P1M5T7</accession>
<evidence type="ECO:0000313" key="11">
    <source>
        <dbReference type="Proteomes" id="UP001152797"/>
    </source>
</evidence>
<dbReference type="Pfam" id="PF01699">
    <property type="entry name" value="Na_Ca_ex"/>
    <property type="match status" value="1"/>
</dbReference>
<dbReference type="GO" id="GO:0016020">
    <property type="term" value="C:membrane"/>
    <property type="evidence" value="ECO:0007669"/>
    <property type="project" value="InterPro"/>
</dbReference>
<evidence type="ECO:0000256" key="1">
    <source>
        <dbReference type="ARBA" id="ARBA00004127"/>
    </source>
</evidence>
<evidence type="ECO:0000256" key="6">
    <source>
        <dbReference type="ARBA" id="ARBA00023136"/>
    </source>
</evidence>
<feature type="transmembrane region" description="Helical" evidence="7">
    <location>
        <begin position="304"/>
        <end position="327"/>
    </location>
</feature>
<comment type="caution">
    <text evidence="9">The sequence shown here is derived from an EMBL/GenBank/DDBJ whole genome shotgun (WGS) entry which is preliminary data.</text>
</comment>
<reference evidence="10 11" key="2">
    <citation type="submission" date="2024-05" db="EMBL/GenBank/DDBJ databases">
        <authorList>
            <person name="Chen Y."/>
            <person name="Shah S."/>
            <person name="Dougan E. K."/>
            <person name="Thang M."/>
            <person name="Chan C."/>
        </authorList>
    </citation>
    <scope>NUCLEOTIDE SEQUENCE [LARGE SCALE GENOMIC DNA]</scope>
</reference>
<feature type="transmembrane region" description="Helical" evidence="7">
    <location>
        <begin position="163"/>
        <end position="183"/>
    </location>
</feature>
<keyword evidence="4 7" id="KW-1133">Transmembrane helix</keyword>
<dbReference type="InterPro" id="IPR004837">
    <property type="entry name" value="NaCa_Exmemb"/>
</dbReference>
<evidence type="ECO:0000259" key="8">
    <source>
        <dbReference type="Pfam" id="PF01699"/>
    </source>
</evidence>
<protein>
    <submittedName>
        <fullName evidence="10">Calx-beta domain-containing protein</fullName>
    </submittedName>
</protein>
<gene>
    <name evidence="9" type="ORF">C1SCF055_LOCUS44204</name>
</gene>
<evidence type="ECO:0000256" key="7">
    <source>
        <dbReference type="SAM" id="Phobius"/>
    </source>
</evidence>
<reference evidence="9" key="1">
    <citation type="submission" date="2022-10" db="EMBL/GenBank/DDBJ databases">
        <authorList>
            <person name="Chen Y."/>
            <person name="Dougan E. K."/>
            <person name="Chan C."/>
            <person name="Rhodes N."/>
            <person name="Thang M."/>
        </authorList>
    </citation>
    <scope>NUCLEOTIDE SEQUENCE</scope>
</reference>
<comment type="subcellular location">
    <subcellularLocation>
        <location evidence="1">Endomembrane system</location>
        <topology evidence="1">Multi-pass membrane protein</topology>
    </subcellularLocation>
</comment>
<dbReference type="PANTHER" id="PTHR11878:SF65">
    <property type="entry name" value="NA_CA-EXCHANGE PROTEIN, ISOFORM G"/>
    <property type="match status" value="1"/>
</dbReference>
<dbReference type="AlphaFoldDB" id="A0A9P1M5T7"/>
<dbReference type="Gene3D" id="1.20.1420.30">
    <property type="entry name" value="NCX, central ion-binding region"/>
    <property type="match status" value="1"/>
</dbReference>
<dbReference type="GO" id="GO:0098703">
    <property type="term" value="P:calcium ion import across plasma membrane"/>
    <property type="evidence" value="ECO:0007669"/>
    <property type="project" value="TreeGrafter"/>
</dbReference>
<dbReference type="GO" id="GO:0012505">
    <property type="term" value="C:endomembrane system"/>
    <property type="evidence" value="ECO:0007669"/>
    <property type="project" value="UniProtKB-SubCell"/>
</dbReference>
<name>A0A9P1M5T7_9DINO</name>
<dbReference type="GO" id="GO:0005432">
    <property type="term" value="F:calcium:sodium antiporter activity"/>
    <property type="evidence" value="ECO:0007669"/>
    <property type="project" value="InterPro"/>
</dbReference>
<dbReference type="InterPro" id="IPR044880">
    <property type="entry name" value="NCX_ion-bd_dom_sf"/>
</dbReference>
<keyword evidence="5" id="KW-0406">Ion transport</keyword>
<keyword evidence="11" id="KW-1185">Reference proteome</keyword>
<dbReference type="PANTHER" id="PTHR11878">
    <property type="entry name" value="SODIUM/CALCIUM EXCHANGER"/>
    <property type="match status" value="1"/>
</dbReference>
<evidence type="ECO:0000256" key="5">
    <source>
        <dbReference type="ARBA" id="ARBA00023065"/>
    </source>
</evidence>
<evidence type="ECO:0000256" key="4">
    <source>
        <dbReference type="ARBA" id="ARBA00022989"/>
    </source>
</evidence>
<feature type="transmembrane region" description="Helical" evidence="7">
    <location>
        <begin position="139"/>
        <end position="158"/>
    </location>
</feature>
<evidence type="ECO:0000313" key="9">
    <source>
        <dbReference type="EMBL" id="CAI4019720.1"/>
    </source>
</evidence>
<proteinExistence type="predicted"/>
<feature type="transmembrane region" description="Helical" evidence="7">
    <location>
        <begin position="216"/>
        <end position="235"/>
    </location>
</feature>
<feature type="domain" description="Sodium/calcium exchanger membrane region" evidence="8">
    <location>
        <begin position="140"/>
        <end position="327"/>
    </location>
</feature>
<dbReference type="Proteomes" id="UP001152797">
    <property type="component" value="Unassembled WGS sequence"/>
</dbReference>
<keyword evidence="3 7" id="KW-0812">Transmembrane</keyword>
<dbReference type="EMBL" id="CAMXCT010006767">
    <property type="protein sequence ID" value="CAI4019720.1"/>
    <property type="molecule type" value="Genomic_DNA"/>
</dbReference>
<dbReference type="InterPro" id="IPR004836">
    <property type="entry name" value="Na_Ca_Ex"/>
</dbReference>
<dbReference type="InterPro" id="IPR051171">
    <property type="entry name" value="CaCA"/>
</dbReference>
<dbReference type="EMBL" id="CAMXCT020006767">
    <property type="protein sequence ID" value="CAL1173095.1"/>
    <property type="molecule type" value="Genomic_DNA"/>
</dbReference>
<feature type="transmembrane region" description="Helical" evidence="7">
    <location>
        <begin position="271"/>
        <end position="292"/>
    </location>
</feature>
<sequence length="332" mass="36078">MAMATDGQLQLKIRDGQPENMFRVILEEPEGGAKFDESTDGGDETCILTVFIKTDVVIRDPIDKMRSTLAVRWGKAKTGNANWGRQFKDAVFDVYGDDDDLDEDEERTVGQKAYAWSFHVIQLPWKIVFAFIPPTDYCGGWVCFCFSLIFIGLVTAIIGDVAAIFGCCLGIKAMGTAITFVALGTSLPDTFASKTAAQQDPHADASVGNVTGSNSVNVFLGLGMPWTIGAIYWAAGANDEWRRKFGPGTEPHLKIPEAFREGAFIVQAGDLAFSVTVFSICAVLCVAILAARRRLFGGELGGPLPAKIVSAVLMISLWLVYIGMSFWKMETS</sequence>
<dbReference type="EMBL" id="CAMXCT030006767">
    <property type="protein sequence ID" value="CAL4807032.1"/>
    <property type="molecule type" value="Genomic_DNA"/>
</dbReference>
<evidence type="ECO:0000256" key="3">
    <source>
        <dbReference type="ARBA" id="ARBA00022692"/>
    </source>
</evidence>
<dbReference type="OrthoDB" id="431243at2759"/>
<dbReference type="PRINTS" id="PR01259">
    <property type="entry name" value="NACAEXCHNGR"/>
</dbReference>